<proteinExistence type="predicted"/>
<comment type="caution">
    <text evidence="2">The sequence shown here is derived from an EMBL/GenBank/DDBJ whole genome shotgun (WGS) entry which is preliminary data.</text>
</comment>
<dbReference type="InterPro" id="IPR006533">
    <property type="entry name" value="T6SS_Vgr_RhsGE"/>
</dbReference>
<evidence type="ECO:0000313" key="2">
    <source>
        <dbReference type="EMBL" id="MPR36069.1"/>
    </source>
</evidence>
<dbReference type="SUPFAM" id="SSF69349">
    <property type="entry name" value="Phage fibre proteins"/>
    <property type="match status" value="1"/>
</dbReference>
<dbReference type="RefSeq" id="WP_152763657.1">
    <property type="nucleotide sequence ID" value="NZ_WHLY01000002.1"/>
</dbReference>
<name>A0A7C9FRE9_9BACT</name>
<dbReference type="SUPFAM" id="SSF69279">
    <property type="entry name" value="Phage tail proteins"/>
    <property type="match status" value="2"/>
</dbReference>
<dbReference type="AlphaFoldDB" id="A0A7C9FRE9"/>
<dbReference type="EMBL" id="WHLY01000002">
    <property type="protein sequence ID" value="MPR36069.1"/>
    <property type="molecule type" value="Genomic_DNA"/>
</dbReference>
<reference evidence="2 3" key="1">
    <citation type="submission" date="2019-10" db="EMBL/GenBank/DDBJ databases">
        <title>Draft Genome Sequence of Cytophagaceae sp. SJW1-29.</title>
        <authorList>
            <person name="Choi A."/>
        </authorList>
    </citation>
    <scope>NUCLEOTIDE SEQUENCE [LARGE SCALE GENOMIC DNA]</scope>
    <source>
        <strain evidence="2 3">SJW1-29</strain>
    </source>
</reference>
<dbReference type="Gene3D" id="4.10.220.110">
    <property type="match status" value="1"/>
</dbReference>
<dbReference type="InterPro" id="IPR006531">
    <property type="entry name" value="Gp5/Vgr_OB"/>
</dbReference>
<evidence type="ECO:0000259" key="1">
    <source>
        <dbReference type="Pfam" id="PF04717"/>
    </source>
</evidence>
<dbReference type="Proteomes" id="UP000479293">
    <property type="component" value="Unassembled WGS sequence"/>
</dbReference>
<evidence type="ECO:0000313" key="3">
    <source>
        <dbReference type="Proteomes" id="UP000479293"/>
    </source>
</evidence>
<sequence>MIARVNITIGGTALDHFDNLSIAQPFDDHHTMDVRLNTGDLNEALGLDGAGSSVNLGRLTQDWAGQKITITISQGETDLAGILSPTADQVFEGLVTKISFQMRDSVNSSIVLTAKSPTILLEQGENSYSFTEMSLAGIVSQVLDSTGANYMVSPTNNPTIPYVTCYRESSYHFMQRLARKYGEWFWYDGLKIIFGKSGASNRGPIALEYGSTLLDMAYESRIVDLTSQSAQYDYSNDSTYHYAVADGDITAQNFAQTALQKSREVLHAENVDLTFQHYTDETSHEDSVKNGVRMDANRLVLLQGTSTLLGLSPGGKVTVDDAVQVNGVTLRTDNYGEFLLTKVVHYVDANGHYQNTFEAIPDDPDYPPTNYPKVVQPRAESQHAKVIDTNDPDAMGRVKVHLPWQFPADATTPWIRVANLMSGDETGVYFVPEVDEMVFVDFDFGDPDMPFVRGTFYHSNFRPGPKFFEPDNNFKGFITKGGNHILIDDTNGKENIRIYNKDSENELVMSLDGGSHIHIKSSGKIKMDADSIEMNAKNITVKAEEDFKLTSKNTIMESDYSTQIFAKNSTVGIGSETDSVAISSPTEIRVLSDSELKLEAMNITAEASVNLKAKGGVNAEIEGAAQATLKSSAMATVDGGAMTIVKGGMVMIN</sequence>
<accession>A0A7C9FRE9</accession>
<feature type="domain" description="Gp5/Type VI secretion system Vgr protein OB-fold" evidence="1">
    <location>
        <begin position="383"/>
        <end position="457"/>
    </location>
</feature>
<dbReference type="Gene3D" id="2.30.110.50">
    <property type="match status" value="1"/>
</dbReference>
<dbReference type="SUPFAM" id="SSF69255">
    <property type="entry name" value="gp5 N-terminal domain-like"/>
    <property type="match status" value="1"/>
</dbReference>
<dbReference type="Gene3D" id="3.55.50.10">
    <property type="entry name" value="Baseplate protein-like domains"/>
    <property type="match status" value="1"/>
</dbReference>
<dbReference type="NCBIfam" id="TIGR01646">
    <property type="entry name" value="vgr_GE"/>
    <property type="match status" value="1"/>
</dbReference>
<dbReference type="Pfam" id="PF05954">
    <property type="entry name" value="Phage_GPD"/>
    <property type="match status" value="1"/>
</dbReference>
<dbReference type="Pfam" id="PF04717">
    <property type="entry name" value="Phage_base_V"/>
    <property type="match status" value="1"/>
</dbReference>
<dbReference type="Gene3D" id="2.40.50.230">
    <property type="entry name" value="Gp5 N-terminal domain"/>
    <property type="match status" value="1"/>
</dbReference>
<organism evidence="2 3">
    <name type="scientific">Salmonirosea aquatica</name>
    <dbReference type="NCBI Taxonomy" id="2654236"/>
    <lineage>
        <taxon>Bacteria</taxon>
        <taxon>Pseudomonadati</taxon>
        <taxon>Bacteroidota</taxon>
        <taxon>Cytophagia</taxon>
        <taxon>Cytophagales</taxon>
        <taxon>Spirosomataceae</taxon>
        <taxon>Salmonirosea</taxon>
    </lineage>
</organism>
<keyword evidence="3" id="KW-1185">Reference proteome</keyword>
<gene>
    <name evidence="2" type="primary">vgrG</name>
    <name evidence="2" type="ORF">GBK04_22640</name>
</gene>
<protein>
    <submittedName>
        <fullName evidence="2">Type VI secretion system tip protein VgrG</fullName>
    </submittedName>
</protein>
<dbReference type="InterPro" id="IPR037026">
    <property type="entry name" value="Vgr_OB-fold_dom_sf"/>
</dbReference>